<dbReference type="PANTHER" id="PTHR11895">
    <property type="entry name" value="TRANSAMIDASE"/>
    <property type="match status" value="1"/>
</dbReference>
<dbReference type="Proteomes" id="UP001067235">
    <property type="component" value="Unassembled WGS sequence"/>
</dbReference>
<dbReference type="EMBL" id="JAPWIE010000013">
    <property type="protein sequence ID" value="MCZ4553802.1"/>
    <property type="molecule type" value="Genomic_DNA"/>
</dbReference>
<dbReference type="EC" id="3.5.1.4" evidence="3"/>
<dbReference type="RefSeq" id="WP_301574505.1">
    <property type="nucleotide sequence ID" value="NZ_JAPWIE010000013.1"/>
</dbReference>
<keyword evidence="5" id="KW-0378">Hydrolase</keyword>
<organism evidence="5 6">
    <name type="scientific">Gordonia rubripertincta</name>
    <name type="common">Rhodococcus corallinus</name>
    <dbReference type="NCBI Taxonomy" id="36822"/>
    <lineage>
        <taxon>Bacteria</taxon>
        <taxon>Bacillati</taxon>
        <taxon>Actinomycetota</taxon>
        <taxon>Actinomycetes</taxon>
        <taxon>Mycobacteriales</taxon>
        <taxon>Gordoniaceae</taxon>
        <taxon>Gordonia</taxon>
    </lineage>
</organism>
<comment type="similarity">
    <text evidence="2">Belongs to the amidase family.</text>
</comment>
<protein>
    <recommendedName>
        <fullName evidence="3">amidase</fullName>
        <ecNumber evidence="3">3.5.1.4</ecNumber>
    </recommendedName>
</protein>
<dbReference type="Pfam" id="PF01425">
    <property type="entry name" value="Amidase"/>
    <property type="match status" value="1"/>
</dbReference>
<name>A0ABT4N3K1_GORRU</name>
<dbReference type="GO" id="GO:0004040">
    <property type="term" value="F:amidase activity"/>
    <property type="evidence" value="ECO:0007669"/>
    <property type="project" value="UniProtKB-EC"/>
</dbReference>
<keyword evidence="6" id="KW-1185">Reference proteome</keyword>
<dbReference type="PROSITE" id="PS00571">
    <property type="entry name" value="AMIDASES"/>
    <property type="match status" value="1"/>
</dbReference>
<dbReference type="InterPro" id="IPR000120">
    <property type="entry name" value="Amidase"/>
</dbReference>
<gene>
    <name evidence="5" type="ORF">O4213_27695</name>
</gene>
<reference evidence="5" key="1">
    <citation type="submission" date="2022-12" db="EMBL/GenBank/DDBJ databases">
        <authorList>
            <person name="Krivoruchko A.V."/>
            <person name="Elkin A."/>
        </authorList>
    </citation>
    <scope>NUCLEOTIDE SEQUENCE</scope>
    <source>
        <strain evidence="5">IEGM 1388</strain>
    </source>
</reference>
<feature type="domain" description="Amidase" evidence="4">
    <location>
        <begin position="37"/>
        <end position="453"/>
    </location>
</feature>
<dbReference type="SUPFAM" id="SSF75304">
    <property type="entry name" value="Amidase signature (AS) enzymes"/>
    <property type="match status" value="1"/>
</dbReference>
<accession>A0ABT4N3K1</accession>
<evidence type="ECO:0000313" key="5">
    <source>
        <dbReference type="EMBL" id="MCZ4553802.1"/>
    </source>
</evidence>
<dbReference type="InterPro" id="IPR036928">
    <property type="entry name" value="AS_sf"/>
</dbReference>
<dbReference type="Gene3D" id="3.90.1300.10">
    <property type="entry name" value="Amidase signature (AS) domain"/>
    <property type="match status" value="1"/>
</dbReference>
<comment type="catalytic activity">
    <reaction evidence="1">
        <text>a monocarboxylic acid amide + H2O = a monocarboxylate + NH4(+)</text>
        <dbReference type="Rhea" id="RHEA:12020"/>
        <dbReference type="ChEBI" id="CHEBI:15377"/>
        <dbReference type="ChEBI" id="CHEBI:28938"/>
        <dbReference type="ChEBI" id="CHEBI:35757"/>
        <dbReference type="ChEBI" id="CHEBI:83628"/>
        <dbReference type="EC" id="3.5.1.4"/>
    </reaction>
</comment>
<dbReference type="InterPro" id="IPR020556">
    <property type="entry name" value="Amidase_CS"/>
</dbReference>
<evidence type="ECO:0000259" key="4">
    <source>
        <dbReference type="Pfam" id="PF01425"/>
    </source>
</evidence>
<comment type="caution">
    <text evidence="5">The sequence shown here is derived from an EMBL/GenBank/DDBJ whole genome shotgun (WGS) entry which is preliminary data.</text>
</comment>
<evidence type="ECO:0000256" key="3">
    <source>
        <dbReference type="ARBA" id="ARBA00012922"/>
    </source>
</evidence>
<proteinExistence type="inferred from homology"/>
<evidence type="ECO:0000256" key="1">
    <source>
        <dbReference type="ARBA" id="ARBA00001311"/>
    </source>
</evidence>
<dbReference type="InterPro" id="IPR023631">
    <property type="entry name" value="Amidase_dom"/>
</dbReference>
<dbReference type="NCBIfam" id="NF005899">
    <property type="entry name" value="PRK07869.1"/>
    <property type="match status" value="1"/>
</dbReference>
<sequence>MTERTHVHAFGDDALGDLDATGVAAAIASGDISAREAAQAAIARAELVNPALNALALRDFDRALEAADTPAAGAFSGVPTFIKDNTDLYGLPTGHGSQAVQPTAKRKTEPFAEQYLSTGMTMLGKTTLPEFGFNATTEYQSLPPTRNPWNTGFSSGASSGGSAAFVAAGVVPIAHANDGGGSIRIPAAACGLVGLKLTRGREVQSLQGKQMPVDIISNGAVTRTVRDTAAFVAALEKFRPAPKLKPVGEVAGPSSRRLKIGLITDSIAGDPTDADTAATVLHTAELLTSLGHDVVDFAVPTDHTFVRDFVHYWALMAFSTQYFGKVVTGDPFDRSKTDALTKGLARNFIRKPWLTPLSIRGLKRSEIRYREAFENLDVVLSPVLGHTTPELGFLSPAAGFDVMFPRLVNYVSFTPLNNAAGGPAISLPLGRTTNGLPIGVHFSAAHGDERTLLELAFELEAAQPFARIQDQHATGPA</sequence>
<evidence type="ECO:0000313" key="6">
    <source>
        <dbReference type="Proteomes" id="UP001067235"/>
    </source>
</evidence>
<evidence type="ECO:0000256" key="2">
    <source>
        <dbReference type="ARBA" id="ARBA00009199"/>
    </source>
</evidence>
<dbReference type="PANTHER" id="PTHR11895:SF7">
    <property type="entry name" value="GLUTAMYL-TRNA(GLN) AMIDOTRANSFERASE SUBUNIT A, MITOCHONDRIAL"/>
    <property type="match status" value="1"/>
</dbReference>